<sequence length="66" mass="7641">MTSKIRITKRSMDYSEGKLAKWGKFGSPKDPWTKAYENPENGWFTSFGAHFTLKMGLFADRHQPTQ</sequence>
<organism evidence="1 2">
    <name type="scientific">Solanum commersonii</name>
    <name type="common">Commerson's wild potato</name>
    <name type="synonym">Commerson's nightshade</name>
    <dbReference type="NCBI Taxonomy" id="4109"/>
    <lineage>
        <taxon>Eukaryota</taxon>
        <taxon>Viridiplantae</taxon>
        <taxon>Streptophyta</taxon>
        <taxon>Embryophyta</taxon>
        <taxon>Tracheophyta</taxon>
        <taxon>Spermatophyta</taxon>
        <taxon>Magnoliopsida</taxon>
        <taxon>eudicotyledons</taxon>
        <taxon>Gunneridae</taxon>
        <taxon>Pentapetalae</taxon>
        <taxon>asterids</taxon>
        <taxon>lamiids</taxon>
        <taxon>Solanales</taxon>
        <taxon>Solanaceae</taxon>
        <taxon>Solanoideae</taxon>
        <taxon>Solaneae</taxon>
        <taxon>Solanum</taxon>
    </lineage>
</organism>
<dbReference type="EMBL" id="JACXVP010000011">
    <property type="protein sequence ID" value="KAG5576324.1"/>
    <property type="molecule type" value="Genomic_DNA"/>
</dbReference>
<proteinExistence type="predicted"/>
<accession>A0A9J5WMB3</accession>
<name>A0A9J5WMB3_SOLCO</name>
<dbReference type="AlphaFoldDB" id="A0A9J5WMB3"/>
<dbReference type="Proteomes" id="UP000824120">
    <property type="component" value="Chromosome 11"/>
</dbReference>
<reference evidence="1 2" key="1">
    <citation type="submission" date="2020-09" db="EMBL/GenBank/DDBJ databases">
        <title>De no assembly of potato wild relative species, Solanum commersonii.</title>
        <authorList>
            <person name="Cho K."/>
        </authorList>
    </citation>
    <scope>NUCLEOTIDE SEQUENCE [LARGE SCALE GENOMIC DNA]</scope>
    <source>
        <strain evidence="1">LZ3.2</strain>
        <tissue evidence="1">Leaf</tissue>
    </source>
</reference>
<protein>
    <submittedName>
        <fullName evidence="1">Uncharacterized protein</fullName>
    </submittedName>
</protein>
<evidence type="ECO:0000313" key="1">
    <source>
        <dbReference type="EMBL" id="KAG5576324.1"/>
    </source>
</evidence>
<gene>
    <name evidence="1" type="ORF">H5410_056458</name>
</gene>
<evidence type="ECO:0000313" key="2">
    <source>
        <dbReference type="Proteomes" id="UP000824120"/>
    </source>
</evidence>
<comment type="caution">
    <text evidence="1">The sequence shown here is derived from an EMBL/GenBank/DDBJ whole genome shotgun (WGS) entry which is preliminary data.</text>
</comment>
<keyword evidence="2" id="KW-1185">Reference proteome</keyword>